<feature type="signal peptide" evidence="1">
    <location>
        <begin position="1"/>
        <end position="27"/>
    </location>
</feature>
<dbReference type="PANTHER" id="PTHR33428">
    <property type="entry name" value="CHLOROPHYLLASE-2, CHLOROPLASTIC"/>
    <property type="match status" value="1"/>
</dbReference>
<dbReference type="UniPathway" id="UPA00674"/>
<proteinExistence type="predicted"/>
<keyword evidence="1" id="KW-0732">Signal</keyword>
<dbReference type="Gene3D" id="3.40.50.1820">
    <property type="entry name" value="alpha/beta hydrolase"/>
    <property type="match status" value="1"/>
</dbReference>
<dbReference type="Pfam" id="PF07224">
    <property type="entry name" value="Chlorophyllase"/>
    <property type="match status" value="1"/>
</dbReference>
<dbReference type="InterPro" id="IPR029058">
    <property type="entry name" value="AB_hydrolase_fold"/>
</dbReference>
<dbReference type="eggNOG" id="ENOG502QRKW">
    <property type="taxonomic scope" value="Eukaryota"/>
</dbReference>
<evidence type="ECO:0000313" key="3">
    <source>
        <dbReference type="Proteomes" id="UP000006038"/>
    </source>
</evidence>
<feature type="chain" id="PRO_5003774328" evidence="1">
    <location>
        <begin position="28"/>
        <end position="152"/>
    </location>
</feature>
<reference evidence="2" key="1">
    <citation type="journal article" date="2013" name="Nat. Commun.">
        <title>Whole-genome sequencing of Oryza brachyantha reveals mechanisms underlying Oryza genome evolution.</title>
        <authorList>
            <person name="Chen J."/>
            <person name="Huang Q."/>
            <person name="Gao D."/>
            <person name="Wang J."/>
            <person name="Lang Y."/>
            <person name="Liu T."/>
            <person name="Li B."/>
            <person name="Bai Z."/>
            <person name="Luis Goicoechea J."/>
            <person name="Liang C."/>
            <person name="Chen C."/>
            <person name="Zhang W."/>
            <person name="Sun S."/>
            <person name="Liao Y."/>
            <person name="Zhang X."/>
            <person name="Yang L."/>
            <person name="Song C."/>
            <person name="Wang M."/>
            <person name="Shi J."/>
            <person name="Liu G."/>
            <person name="Liu J."/>
            <person name="Zhou H."/>
            <person name="Zhou W."/>
            <person name="Yu Q."/>
            <person name="An N."/>
            <person name="Chen Y."/>
            <person name="Cai Q."/>
            <person name="Wang B."/>
            <person name="Liu B."/>
            <person name="Min J."/>
            <person name="Huang Y."/>
            <person name="Wu H."/>
            <person name="Li Z."/>
            <person name="Zhang Y."/>
            <person name="Yin Y."/>
            <person name="Song W."/>
            <person name="Jiang J."/>
            <person name="Jackson S.A."/>
            <person name="Wing R.A."/>
            <person name="Wang J."/>
            <person name="Chen M."/>
        </authorList>
    </citation>
    <scope>NUCLEOTIDE SEQUENCE [LARGE SCALE GENOMIC DNA]</scope>
    <source>
        <strain evidence="2">cv. IRGC 101232</strain>
    </source>
</reference>
<dbReference type="HOGENOM" id="CLU_145163_0_0_1"/>
<evidence type="ECO:0000313" key="2">
    <source>
        <dbReference type="EnsemblPlants" id="OB10G18070.1"/>
    </source>
</evidence>
<dbReference type="Proteomes" id="UP000006038">
    <property type="component" value="Chromosome 10"/>
</dbReference>
<dbReference type="AlphaFoldDB" id="J3N2Q9"/>
<dbReference type="Gramene" id="OB10G18070.1">
    <property type="protein sequence ID" value="OB10G18070.1"/>
    <property type="gene ID" value="OB10G18070"/>
</dbReference>
<protein>
    <submittedName>
        <fullName evidence="2">Uncharacterized protein</fullName>
    </submittedName>
</protein>
<reference evidence="2" key="2">
    <citation type="submission" date="2013-04" db="UniProtKB">
        <authorList>
            <consortium name="EnsemblPlants"/>
        </authorList>
    </citation>
    <scope>IDENTIFICATION</scope>
</reference>
<dbReference type="GO" id="GO:0047746">
    <property type="term" value="F:chlorophyllase activity"/>
    <property type="evidence" value="ECO:0007669"/>
    <property type="project" value="TreeGrafter"/>
</dbReference>
<dbReference type="InterPro" id="IPR017395">
    <property type="entry name" value="Chlorophyllase-like"/>
</dbReference>
<name>J3N2Q9_ORYBR</name>
<dbReference type="GO" id="GO:0015996">
    <property type="term" value="P:chlorophyll catabolic process"/>
    <property type="evidence" value="ECO:0007669"/>
    <property type="project" value="UniProtKB-UniPathway"/>
</dbReference>
<organism evidence="2">
    <name type="scientific">Oryza brachyantha</name>
    <name type="common">malo sina</name>
    <dbReference type="NCBI Taxonomy" id="4533"/>
    <lineage>
        <taxon>Eukaryota</taxon>
        <taxon>Viridiplantae</taxon>
        <taxon>Streptophyta</taxon>
        <taxon>Embryophyta</taxon>
        <taxon>Tracheophyta</taxon>
        <taxon>Spermatophyta</taxon>
        <taxon>Magnoliopsida</taxon>
        <taxon>Liliopsida</taxon>
        <taxon>Poales</taxon>
        <taxon>Poaceae</taxon>
        <taxon>BOP clade</taxon>
        <taxon>Oryzoideae</taxon>
        <taxon>Oryzeae</taxon>
        <taxon>Oryzinae</taxon>
        <taxon>Oryza</taxon>
    </lineage>
</organism>
<dbReference type="EnsemblPlants" id="OB10G18070.1">
    <property type="protein sequence ID" value="OB10G18070.1"/>
    <property type="gene ID" value="OB10G18070"/>
</dbReference>
<dbReference type="SUPFAM" id="SSF53474">
    <property type="entry name" value="alpha/beta-Hydrolases"/>
    <property type="match status" value="1"/>
</dbReference>
<evidence type="ECO:0000256" key="1">
    <source>
        <dbReference type="SAM" id="SignalP"/>
    </source>
</evidence>
<sequence>MKTIVFAAQILFCFVLLLFQLLTMAAAAPSITGVFDHGSYGVALVKVDEAPRKCSAARKSAAPTGGGGAPPKPLLVAAPREAGEYPVVLFLHGYLANNSFYSQLLEHVASHGFVVVGPQLYAISGPGTTDEINSAAAVINWLPPRRPPPAPA</sequence>
<keyword evidence="3" id="KW-1185">Reference proteome</keyword>
<dbReference type="STRING" id="4533.J3N2Q9"/>
<accession>J3N2Q9</accession>
<dbReference type="PANTHER" id="PTHR33428:SF2">
    <property type="entry name" value="CHLOROPHYLLASE-2"/>
    <property type="match status" value="1"/>
</dbReference>